<sequence length="59" mass="6859">MYLNRFKSSANVTFYFFDFRERSEPRQILFAVVKVASLSVVTLLGNFETLGSKFRYGIP</sequence>
<organism evidence="2 3">
    <name type="scientific">Streptococcus cuniculi</name>
    <dbReference type="NCBI Taxonomy" id="1432788"/>
    <lineage>
        <taxon>Bacteria</taxon>
        <taxon>Bacillati</taxon>
        <taxon>Bacillota</taxon>
        <taxon>Bacilli</taxon>
        <taxon>Lactobacillales</taxon>
        <taxon>Streptococcaceae</taxon>
        <taxon>Streptococcus</taxon>
    </lineage>
</organism>
<dbReference type="EMBL" id="MSJM01000002">
    <property type="protein sequence ID" value="OLF48446.1"/>
    <property type="molecule type" value="Genomic_DNA"/>
</dbReference>
<feature type="transmembrane region" description="Helical" evidence="1">
    <location>
        <begin position="28"/>
        <end position="47"/>
    </location>
</feature>
<keyword evidence="1" id="KW-0812">Transmembrane</keyword>
<keyword evidence="1" id="KW-1133">Transmembrane helix</keyword>
<accession>A0A1Q8E9H1</accession>
<evidence type="ECO:0000313" key="2">
    <source>
        <dbReference type="EMBL" id="OLF48446.1"/>
    </source>
</evidence>
<evidence type="ECO:0000313" key="3">
    <source>
        <dbReference type="Proteomes" id="UP000186890"/>
    </source>
</evidence>
<reference evidence="3" key="1">
    <citation type="submission" date="2016-12" db="EMBL/GenBank/DDBJ databases">
        <authorList>
            <person name="Gulvik C.A."/>
        </authorList>
    </citation>
    <scope>NUCLEOTIDE SEQUENCE [LARGE SCALE GENOMIC DNA]</scope>
    <source>
        <strain evidence="3">NED12-00049-6B</strain>
    </source>
</reference>
<proteinExistence type="predicted"/>
<dbReference type="Proteomes" id="UP000186890">
    <property type="component" value="Unassembled WGS sequence"/>
</dbReference>
<evidence type="ECO:0000256" key="1">
    <source>
        <dbReference type="SAM" id="Phobius"/>
    </source>
</evidence>
<keyword evidence="3" id="KW-1185">Reference proteome</keyword>
<dbReference type="AlphaFoldDB" id="A0A1Q8E9H1"/>
<name>A0A1Q8E9H1_9STRE</name>
<gene>
    <name evidence="2" type="ORF">BU202_02185</name>
</gene>
<keyword evidence="1" id="KW-0472">Membrane</keyword>
<protein>
    <submittedName>
        <fullName evidence="2">Uncharacterized protein</fullName>
    </submittedName>
</protein>
<comment type="caution">
    <text evidence="2">The sequence shown here is derived from an EMBL/GenBank/DDBJ whole genome shotgun (WGS) entry which is preliminary data.</text>
</comment>